<feature type="transmembrane region" description="Helical" evidence="1">
    <location>
        <begin position="222"/>
        <end position="243"/>
    </location>
</feature>
<feature type="transmembrane region" description="Helical" evidence="1">
    <location>
        <begin position="135"/>
        <end position="157"/>
    </location>
</feature>
<evidence type="ECO:0000313" key="3">
    <source>
        <dbReference type="Proteomes" id="UP001595462"/>
    </source>
</evidence>
<evidence type="ECO:0000313" key="2">
    <source>
        <dbReference type="EMBL" id="MFC3104835.1"/>
    </source>
</evidence>
<feature type="transmembrane region" description="Helical" evidence="1">
    <location>
        <begin position="93"/>
        <end position="115"/>
    </location>
</feature>
<protein>
    <submittedName>
        <fullName evidence="2">Uncharacterized protein</fullName>
    </submittedName>
</protein>
<dbReference type="RefSeq" id="WP_380690361.1">
    <property type="nucleotide sequence ID" value="NZ_JBHRSS010000006.1"/>
</dbReference>
<reference evidence="3" key="1">
    <citation type="journal article" date="2019" name="Int. J. Syst. Evol. Microbiol.">
        <title>The Global Catalogue of Microorganisms (GCM) 10K type strain sequencing project: providing services to taxonomists for standard genome sequencing and annotation.</title>
        <authorList>
            <consortium name="The Broad Institute Genomics Platform"/>
            <consortium name="The Broad Institute Genome Sequencing Center for Infectious Disease"/>
            <person name="Wu L."/>
            <person name="Ma J."/>
        </authorList>
    </citation>
    <scope>NUCLEOTIDE SEQUENCE [LARGE SCALE GENOMIC DNA]</scope>
    <source>
        <strain evidence="3">KCTC 52640</strain>
    </source>
</reference>
<evidence type="ECO:0000256" key="1">
    <source>
        <dbReference type="SAM" id="Phobius"/>
    </source>
</evidence>
<organism evidence="2 3">
    <name type="scientific">Salinisphaera aquimarina</name>
    <dbReference type="NCBI Taxonomy" id="2094031"/>
    <lineage>
        <taxon>Bacteria</taxon>
        <taxon>Pseudomonadati</taxon>
        <taxon>Pseudomonadota</taxon>
        <taxon>Gammaproteobacteria</taxon>
        <taxon>Salinisphaerales</taxon>
        <taxon>Salinisphaeraceae</taxon>
        <taxon>Salinisphaera</taxon>
    </lineage>
</organism>
<keyword evidence="1" id="KW-0812">Transmembrane</keyword>
<gene>
    <name evidence="2" type="ORF">ACFOSU_13210</name>
</gene>
<proteinExistence type="predicted"/>
<keyword evidence="1" id="KW-1133">Transmembrane helix</keyword>
<feature type="transmembrane region" description="Helical" evidence="1">
    <location>
        <begin position="255"/>
        <end position="272"/>
    </location>
</feature>
<dbReference type="Proteomes" id="UP001595462">
    <property type="component" value="Unassembled WGS sequence"/>
</dbReference>
<accession>A0ABV7ETX8</accession>
<keyword evidence="3" id="KW-1185">Reference proteome</keyword>
<sequence length="333" mass="37563">MGDRYETSWSWSHAALGNRRSAMLKNSMGPGTACDAVWQAYIIALCRGQYALARAMGARALVRSQSGPRQGSSIKKGGVVNENREVTNRHASISNWFFVLALPLFPIAFIGFCLWLKTTRPWLYREHFITEDGAIAFGTSGVYILACLITSVFSMRLYENHQRLFFVLYALLAVFLFWRSGEAVNWGHLPGEDQARTSAIANAAEGHISFHRFLCQLSLNSLFIAVGFYGAFSRLFTVAWTGVHNRQTVDLLTPDYGVAFCFFPAFALYFYYDYLSAPLAGWFGPQFDFSTAADTHKHFLLAGDQEPIQLLLSVGFLLFVALNSYRYRPNHFR</sequence>
<comment type="caution">
    <text evidence="2">The sequence shown here is derived from an EMBL/GenBank/DDBJ whole genome shotgun (WGS) entry which is preliminary data.</text>
</comment>
<feature type="transmembrane region" description="Helical" evidence="1">
    <location>
        <begin position="308"/>
        <end position="325"/>
    </location>
</feature>
<name>A0ABV7ETX8_9GAMM</name>
<keyword evidence="1" id="KW-0472">Membrane</keyword>
<feature type="transmembrane region" description="Helical" evidence="1">
    <location>
        <begin position="164"/>
        <end position="181"/>
    </location>
</feature>
<dbReference type="EMBL" id="JBHRSS010000006">
    <property type="protein sequence ID" value="MFC3104835.1"/>
    <property type="molecule type" value="Genomic_DNA"/>
</dbReference>